<dbReference type="InterPro" id="IPR018357">
    <property type="entry name" value="Hexapep_transf_CS"/>
</dbReference>
<dbReference type="Pfam" id="PF00132">
    <property type="entry name" value="Hexapep"/>
    <property type="match status" value="1"/>
</dbReference>
<gene>
    <name evidence="4" type="ORF">P7I04_11985</name>
</gene>
<name>A0AAW8UHA5_9LACT</name>
<dbReference type="RefSeq" id="WP_311843735.1">
    <property type="nucleotide sequence ID" value="NZ_JARQDB010000001.1"/>
</dbReference>
<evidence type="ECO:0000313" key="4">
    <source>
        <dbReference type="EMBL" id="MDT2946738.1"/>
    </source>
</evidence>
<evidence type="ECO:0000256" key="2">
    <source>
        <dbReference type="ARBA" id="ARBA00022737"/>
    </source>
</evidence>
<dbReference type="InterPro" id="IPR011004">
    <property type="entry name" value="Trimer_LpxA-like_sf"/>
</dbReference>
<dbReference type="CDD" id="cd03349">
    <property type="entry name" value="LbH_XAT"/>
    <property type="match status" value="1"/>
</dbReference>
<organism evidence="4 5">
    <name type="scientific">Lactococcus lactis</name>
    <dbReference type="NCBI Taxonomy" id="1358"/>
    <lineage>
        <taxon>Bacteria</taxon>
        <taxon>Bacillati</taxon>
        <taxon>Bacillota</taxon>
        <taxon>Bacilli</taxon>
        <taxon>Lactobacillales</taxon>
        <taxon>Streptococcaceae</taxon>
        <taxon>Lactococcus</taxon>
    </lineage>
</organism>
<evidence type="ECO:0000259" key="3">
    <source>
        <dbReference type="Pfam" id="PF24894"/>
    </source>
</evidence>
<dbReference type="InterPro" id="IPR056818">
    <property type="entry name" value="GlmU/GlgC-like_hexapep"/>
</dbReference>
<dbReference type="PANTHER" id="PTHR43300:SF11">
    <property type="entry name" value="ACETYLTRANSFERASE RV3034C-RELATED"/>
    <property type="match status" value="1"/>
</dbReference>
<dbReference type="PANTHER" id="PTHR43300">
    <property type="entry name" value="ACETYLTRANSFERASE"/>
    <property type="match status" value="1"/>
</dbReference>
<dbReference type="InterPro" id="IPR001451">
    <property type="entry name" value="Hexapep"/>
</dbReference>
<comment type="caution">
    <text evidence="4">The sequence shown here is derived from an EMBL/GenBank/DDBJ whole genome shotgun (WGS) entry which is preliminary data.</text>
</comment>
<dbReference type="AlphaFoldDB" id="A0AAW8UHA5"/>
<evidence type="ECO:0000313" key="5">
    <source>
        <dbReference type="Proteomes" id="UP001250218"/>
    </source>
</evidence>
<dbReference type="SUPFAM" id="SSF51161">
    <property type="entry name" value="Trimeric LpxA-like enzymes"/>
    <property type="match status" value="1"/>
</dbReference>
<reference evidence="4" key="1">
    <citation type="submission" date="2023-03" db="EMBL/GenBank/DDBJ databases">
        <authorList>
            <person name="Shen W."/>
            <person name="Cai J."/>
        </authorList>
    </citation>
    <scope>NUCLEOTIDE SEQUENCE</scope>
    <source>
        <strain evidence="4">Y37</strain>
    </source>
</reference>
<dbReference type="EMBL" id="JARQDL010000012">
    <property type="protein sequence ID" value="MDT2946738.1"/>
    <property type="molecule type" value="Genomic_DNA"/>
</dbReference>
<accession>A0AAW8UHA5</accession>
<dbReference type="Proteomes" id="UP001250218">
    <property type="component" value="Unassembled WGS sequence"/>
</dbReference>
<dbReference type="Pfam" id="PF24894">
    <property type="entry name" value="Hexapep_GlmU"/>
    <property type="match status" value="1"/>
</dbReference>
<dbReference type="PROSITE" id="PS00101">
    <property type="entry name" value="HEXAPEP_TRANSFERASES"/>
    <property type="match status" value="1"/>
</dbReference>
<protein>
    <submittedName>
        <fullName evidence="4">Antibiotic acetyltransferase</fullName>
    </submittedName>
</protein>
<keyword evidence="2" id="KW-0677">Repeat</keyword>
<evidence type="ECO:0000256" key="1">
    <source>
        <dbReference type="ARBA" id="ARBA00022679"/>
    </source>
</evidence>
<dbReference type="GO" id="GO:0016740">
    <property type="term" value="F:transferase activity"/>
    <property type="evidence" value="ECO:0007669"/>
    <property type="project" value="UniProtKB-KW"/>
</dbReference>
<proteinExistence type="predicted"/>
<feature type="domain" description="Glucose-1-phosphate adenylyltransferase/Bifunctional protein GlmU-like C-terminal hexapeptide" evidence="3">
    <location>
        <begin position="32"/>
        <end position="99"/>
    </location>
</feature>
<dbReference type="Gene3D" id="2.160.10.10">
    <property type="entry name" value="Hexapeptide repeat proteins"/>
    <property type="match status" value="1"/>
</dbReference>
<keyword evidence="1" id="KW-0808">Transferase</keyword>
<sequence length="235" mass="26041">MNKVINYSFFLIYRAYLILFKKGHISLTSYITRNSRVNKGCTVRGGKIINSVLEGKNAISKGTVITGSSLGFGTYIGEECRIKDTSIGKYSSLGSGIKILGGHPIDRNISLYPGFFDYGNKYKQIVHFKTSKLHIDLQVHTAIGSDVWIGDDVKIMAGVTIGDGAIIGAGAIVTKNVRPYAIVAGSPAKLLRFRFSAEVVEFLEDLQWWNMDENWLVSNANLFADSKEFMEKIKK</sequence>
<dbReference type="InterPro" id="IPR050179">
    <property type="entry name" value="Trans_hexapeptide_repeat"/>
</dbReference>